<dbReference type="OrthoDB" id="6927247at2759"/>
<feature type="transmembrane region" description="Helical" evidence="1">
    <location>
        <begin position="124"/>
        <end position="142"/>
    </location>
</feature>
<dbReference type="EMBL" id="OV170226">
    <property type="protein sequence ID" value="CAH0726748.1"/>
    <property type="molecule type" value="Genomic_DNA"/>
</dbReference>
<sequence>MFCELPQFARCCLCMPLRWGVLTFGYLNIIFSMFGLGVYSYSVHSEYGVVLVYRGVATPAEAEICIALYCVDILFNVSLVYGAHKQIVSHLRIFYYYTLTMTFAVVIMEIVSLTDMRYYFEIELITFFLVGLCIHLYLLFLVRSLLQKMDNSGCAYENQLHQFVNGELKVEGSGIYPSTVVPIENA</sequence>
<evidence type="ECO:0000256" key="1">
    <source>
        <dbReference type="SAM" id="Phobius"/>
    </source>
</evidence>
<feature type="transmembrane region" description="Helical" evidence="1">
    <location>
        <begin position="61"/>
        <end position="81"/>
    </location>
</feature>
<evidence type="ECO:0000313" key="2">
    <source>
        <dbReference type="EMBL" id="CAH0726748.1"/>
    </source>
</evidence>
<dbReference type="Proteomes" id="UP000838878">
    <property type="component" value="Chromosome 6"/>
</dbReference>
<proteinExistence type="predicted"/>
<reference evidence="2" key="1">
    <citation type="submission" date="2021-12" db="EMBL/GenBank/DDBJ databases">
        <authorList>
            <person name="Martin H S."/>
        </authorList>
    </citation>
    <scope>NUCLEOTIDE SEQUENCE</scope>
</reference>
<organism evidence="2 3">
    <name type="scientific">Brenthis ino</name>
    <name type="common">lesser marbled fritillary</name>
    <dbReference type="NCBI Taxonomy" id="405034"/>
    <lineage>
        <taxon>Eukaryota</taxon>
        <taxon>Metazoa</taxon>
        <taxon>Ecdysozoa</taxon>
        <taxon>Arthropoda</taxon>
        <taxon>Hexapoda</taxon>
        <taxon>Insecta</taxon>
        <taxon>Pterygota</taxon>
        <taxon>Neoptera</taxon>
        <taxon>Endopterygota</taxon>
        <taxon>Lepidoptera</taxon>
        <taxon>Glossata</taxon>
        <taxon>Ditrysia</taxon>
        <taxon>Papilionoidea</taxon>
        <taxon>Nymphalidae</taxon>
        <taxon>Heliconiinae</taxon>
        <taxon>Argynnini</taxon>
        <taxon>Brenthis</taxon>
    </lineage>
</organism>
<feature type="non-terminal residue" evidence="2">
    <location>
        <position position="186"/>
    </location>
</feature>
<feature type="transmembrane region" description="Helical" evidence="1">
    <location>
        <begin position="21"/>
        <end position="41"/>
    </location>
</feature>
<keyword evidence="1" id="KW-0472">Membrane</keyword>
<keyword evidence="1" id="KW-0812">Transmembrane</keyword>
<evidence type="ECO:0000313" key="3">
    <source>
        <dbReference type="Proteomes" id="UP000838878"/>
    </source>
</evidence>
<keyword evidence="3" id="KW-1185">Reference proteome</keyword>
<gene>
    <name evidence="2" type="ORF">BINO364_LOCUS12175</name>
</gene>
<dbReference type="AlphaFoldDB" id="A0A8J9VNV2"/>
<name>A0A8J9VNV2_9NEOP</name>
<protein>
    <submittedName>
        <fullName evidence="2">Uncharacterized protein</fullName>
    </submittedName>
</protein>
<accession>A0A8J9VNV2</accession>
<feature type="transmembrane region" description="Helical" evidence="1">
    <location>
        <begin position="93"/>
        <end position="112"/>
    </location>
</feature>
<keyword evidence="1" id="KW-1133">Transmembrane helix</keyword>